<protein>
    <recommendedName>
        <fullName evidence="2">Pyridoxal phosphate homeostasis protein</fullName>
        <shortName evidence="2">PLP homeostasis protein</shortName>
    </recommendedName>
</protein>
<dbReference type="InterPro" id="IPR029066">
    <property type="entry name" value="PLP-binding_barrel"/>
</dbReference>
<gene>
    <name evidence="6" type="ORF">ENS06_00375</name>
</gene>
<evidence type="ECO:0000313" key="6">
    <source>
        <dbReference type="EMBL" id="HFK95762.1"/>
    </source>
</evidence>
<evidence type="ECO:0000256" key="4">
    <source>
        <dbReference type="RuleBase" id="RU004514"/>
    </source>
</evidence>
<dbReference type="HAMAP" id="MF_02087">
    <property type="entry name" value="PLP_homeostasis"/>
    <property type="match status" value="1"/>
</dbReference>
<evidence type="ECO:0000259" key="5">
    <source>
        <dbReference type="Pfam" id="PF01168"/>
    </source>
</evidence>
<comment type="function">
    <text evidence="2">Pyridoxal 5'-phosphate (PLP)-binding protein, which is involved in PLP homeostasis.</text>
</comment>
<dbReference type="CDD" id="cd00635">
    <property type="entry name" value="PLPDE_III_YBL036c_like"/>
    <property type="match status" value="1"/>
</dbReference>
<reference evidence="6" key="1">
    <citation type="journal article" date="2020" name="mSystems">
        <title>Genome- and Community-Level Interaction Insights into Carbon Utilization and Element Cycling Functions of Hydrothermarchaeota in Hydrothermal Sediment.</title>
        <authorList>
            <person name="Zhou Z."/>
            <person name="Liu Y."/>
            <person name="Xu W."/>
            <person name="Pan J."/>
            <person name="Luo Z.H."/>
            <person name="Li M."/>
        </authorList>
    </citation>
    <scope>NUCLEOTIDE SEQUENCE [LARGE SCALE GENOMIC DNA]</scope>
    <source>
        <strain evidence="6">SpSt-456</strain>
    </source>
</reference>
<evidence type="ECO:0000256" key="2">
    <source>
        <dbReference type="HAMAP-Rule" id="MF_02087"/>
    </source>
</evidence>
<dbReference type="EMBL" id="DSTK01000004">
    <property type="protein sequence ID" value="HFK95762.1"/>
    <property type="molecule type" value="Genomic_DNA"/>
</dbReference>
<sequence>MKDVAARLAEIHRRIEAAARRSGRDPQSVKLIGVSKTVPAERIREAAAAGLHRFGENYVQEAGRKMESLLDLPLEWHFIGHLQTNKAKSAVERFHWVHTVDRPSLARELDKRAGTRGKRLPVLIQVHLGDEETKGGVAPEELDDLFMAIQTMEWLDVRGLMAVPPYVEDPEGVRPFFQTLRRLLERLRQSARHPERLTELSMGMSHDFEVAIEEGATLIRVGTSLFGPRTP</sequence>
<dbReference type="FunFam" id="3.20.20.10:FF:000018">
    <property type="entry name" value="Pyridoxal phosphate homeostasis protein"/>
    <property type="match status" value="1"/>
</dbReference>
<dbReference type="AlphaFoldDB" id="A0A831ZVM0"/>
<feature type="modified residue" description="N6-(pyridoxal phosphate)lysine" evidence="2 3">
    <location>
        <position position="36"/>
    </location>
</feature>
<dbReference type="GO" id="GO:0030170">
    <property type="term" value="F:pyridoxal phosphate binding"/>
    <property type="evidence" value="ECO:0007669"/>
    <property type="project" value="UniProtKB-UniRule"/>
</dbReference>
<dbReference type="InterPro" id="IPR011078">
    <property type="entry name" value="PyrdxlP_homeostasis"/>
</dbReference>
<evidence type="ECO:0000256" key="3">
    <source>
        <dbReference type="PIRSR" id="PIRSR004848-1"/>
    </source>
</evidence>
<dbReference type="Pfam" id="PF01168">
    <property type="entry name" value="Ala_racemase_N"/>
    <property type="match status" value="1"/>
</dbReference>
<dbReference type="SUPFAM" id="SSF51419">
    <property type="entry name" value="PLP-binding barrel"/>
    <property type="match status" value="1"/>
</dbReference>
<dbReference type="PANTHER" id="PTHR10146:SF14">
    <property type="entry name" value="PYRIDOXAL PHOSPHATE HOMEOSTASIS PROTEIN"/>
    <property type="match status" value="1"/>
</dbReference>
<comment type="similarity">
    <text evidence="2 4">Belongs to the pyridoxal phosphate-binding protein YggS/PROSC family.</text>
</comment>
<dbReference type="InterPro" id="IPR001608">
    <property type="entry name" value="Ala_racemase_N"/>
</dbReference>
<name>A0A831ZVM0_9BACT</name>
<organism evidence="6">
    <name type="scientific">Desulfacinum infernum</name>
    <dbReference type="NCBI Taxonomy" id="35837"/>
    <lineage>
        <taxon>Bacteria</taxon>
        <taxon>Pseudomonadati</taxon>
        <taxon>Thermodesulfobacteriota</taxon>
        <taxon>Syntrophobacteria</taxon>
        <taxon>Syntrophobacterales</taxon>
        <taxon>Syntrophobacteraceae</taxon>
        <taxon>Desulfacinum</taxon>
    </lineage>
</organism>
<feature type="domain" description="Alanine racemase N-terminal" evidence="5">
    <location>
        <begin position="8"/>
        <end position="228"/>
    </location>
</feature>
<comment type="caution">
    <text evidence="6">The sequence shown here is derived from an EMBL/GenBank/DDBJ whole genome shotgun (WGS) entry which is preliminary data.</text>
</comment>
<evidence type="ECO:0000256" key="1">
    <source>
        <dbReference type="ARBA" id="ARBA00022898"/>
    </source>
</evidence>
<dbReference type="Gene3D" id="3.20.20.10">
    <property type="entry name" value="Alanine racemase"/>
    <property type="match status" value="1"/>
</dbReference>
<proteinExistence type="inferred from homology"/>
<keyword evidence="1 2" id="KW-0663">Pyridoxal phosphate</keyword>
<dbReference type="NCBIfam" id="TIGR00044">
    <property type="entry name" value="YggS family pyridoxal phosphate-dependent enzyme"/>
    <property type="match status" value="1"/>
</dbReference>
<dbReference type="PIRSF" id="PIRSF004848">
    <property type="entry name" value="YBL036c_PLPDEIII"/>
    <property type="match status" value="1"/>
</dbReference>
<dbReference type="PANTHER" id="PTHR10146">
    <property type="entry name" value="PROLINE SYNTHETASE CO-TRANSCRIBED BACTERIAL HOMOLOG PROTEIN"/>
    <property type="match status" value="1"/>
</dbReference>
<comment type="cofactor">
    <cofactor evidence="3">
        <name>pyridoxal 5'-phosphate</name>
        <dbReference type="ChEBI" id="CHEBI:597326"/>
    </cofactor>
</comment>
<accession>A0A831ZVM0</accession>